<organism evidence="3 4">
    <name type="scientific">Mesobacillus maritimus</name>
    <dbReference type="NCBI Taxonomy" id="1643336"/>
    <lineage>
        <taxon>Bacteria</taxon>
        <taxon>Bacillati</taxon>
        <taxon>Bacillota</taxon>
        <taxon>Bacilli</taxon>
        <taxon>Bacillales</taxon>
        <taxon>Bacillaceae</taxon>
        <taxon>Mesobacillus</taxon>
    </lineage>
</organism>
<reference evidence="3 4" key="1">
    <citation type="submission" date="2020-07" db="EMBL/GenBank/DDBJ databases">
        <title>Fungal Genomes of the International Space Station.</title>
        <authorList>
            <person name="Seuylemezian A."/>
            <person name="Singh N.K."/>
            <person name="Wood J."/>
            <person name="Venkateswaran K."/>
        </authorList>
    </citation>
    <scope>NUCLEOTIDE SEQUENCE [LARGE SCALE GENOMIC DNA]</scope>
    <source>
        <strain evidence="3 4">PL-B2</strain>
    </source>
</reference>
<dbReference type="Gene3D" id="3.30.1490.20">
    <property type="entry name" value="ATP-grasp fold, A domain"/>
    <property type="match status" value="1"/>
</dbReference>
<dbReference type="PROSITE" id="PS50975">
    <property type="entry name" value="ATP_GRASP"/>
    <property type="match status" value="1"/>
</dbReference>
<evidence type="ECO:0000313" key="4">
    <source>
        <dbReference type="Proteomes" id="UP000769780"/>
    </source>
</evidence>
<evidence type="ECO:0000259" key="2">
    <source>
        <dbReference type="PROSITE" id="PS50975"/>
    </source>
</evidence>
<dbReference type="InterPro" id="IPR026838">
    <property type="entry name" value="YheC/D"/>
</dbReference>
<keyword evidence="1" id="KW-0547">Nucleotide-binding</keyword>
<keyword evidence="4" id="KW-1185">Reference proteome</keyword>
<dbReference type="InterPro" id="IPR011761">
    <property type="entry name" value="ATP-grasp"/>
</dbReference>
<name>A0ABS7JZ18_9BACI</name>
<gene>
    <name evidence="3" type="ORF">H0185_00165</name>
</gene>
<accession>A0ABS7JZ18</accession>
<dbReference type="Pfam" id="PF14398">
    <property type="entry name" value="ATPgrasp_YheCD"/>
    <property type="match status" value="1"/>
</dbReference>
<protein>
    <submittedName>
        <fullName evidence="3">YheC/YheD family protein</fullName>
    </submittedName>
</protein>
<evidence type="ECO:0000313" key="3">
    <source>
        <dbReference type="EMBL" id="MBY0095233.1"/>
    </source>
</evidence>
<evidence type="ECO:0000256" key="1">
    <source>
        <dbReference type="PROSITE-ProRule" id="PRU00409"/>
    </source>
</evidence>
<dbReference type="RefSeq" id="WP_221870028.1">
    <property type="nucleotide sequence ID" value="NZ_JACWFH010000001.1"/>
</dbReference>
<sequence>MRLYYDHWHDLWYQRESEERISFGKNKVPLPTFNDGKDLFSFDLNLVNSSVGPLIGIMASLSKNGAVLGNIPLFKTLQQEAMKNGGVSVVFAPEEIKNERLSGFIFIPKTESWYPVITPLPDVVYNRVPLRKTEESTAFIQATSLFEEWKIPFFNPSFIDKSTLYELGSNHPFLKPLMPETIVVNEEDLLKDFFEKHQGVYLKPTLSSRGKGIFLIRSKDGEVEFRSHNQQTIYPSFDHFWKEKNAQLLKRRYIAQMEIIPAKLDGHRFDFRIHAHDSLDGYKITGIGVRQSQKQNITTHVPNGGVLLPYERVQTKEHDQFFQELVKNVGHMLTKELGYFGEFSIDAGLTESGKYILYEVNSKPMTFDEKKIEKERIRQMVALLFRKANYK</sequence>
<proteinExistence type="predicted"/>
<comment type="caution">
    <text evidence="3">The sequence shown here is derived from an EMBL/GenBank/DDBJ whole genome shotgun (WGS) entry which is preliminary data.</text>
</comment>
<dbReference type="SUPFAM" id="SSF56059">
    <property type="entry name" value="Glutathione synthetase ATP-binding domain-like"/>
    <property type="match status" value="1"/>
</dbReference>
<dbReference type="Proteomes" id="UP000769780">
    <property type="component" value="Unassembled WGS sequence"/>
</dbReference>
<keyword evidence="1" id="KW-0067">ATP-binding</keyword>
<dbReference type="InterPro" id="IPR013815">
    <property type="entry name" value="ATP_grasp_subdomain_1"/>
</dbReference>
<feature type="domain" description="ATP-grasp" evidence="2">
    <location>
        <begin position="161"/>
        <end position="389"/>
    </location>
</feature>
<dbReference type="EMBL" id="JACWFH010000001">
    <property type="protein sequence ID" value="MBY0095233.1"/>
    <property type="molecule type" value="Genomic_DNA"/>
</dbReference>